<dbReference type="OrthoDB" id="288203at2759"/>
<keyword evidence="2" id="KW-1185">Reference proteome</keyword>
<gene>
    <name evidence="1" type="ORF">ACOC_LOCUS13281</name>
</gene>
<dbReference type="WBParaSite" id="ACOC_0001328001-mRNA-1">
    <property type="protein sequence ID" value="ACOC_0001328001-mRNA-1"/>
    <property type="gene ID" value="ACOC_0001328001"/>
</dbReference>
<dbReference type="AlphaFoldDB" id="A0A0R3Q2I2"/>
<name>A0A0R3Q2I2_ANGCS</name>
<sequence>MESFDVTALYTNVSNGFAIQAIRELLEQQEEAINIYGFSIQHFIVLLKVIIGDFNAKIGPRRTSEERHIGTHGLEWYKQDAVVDNIDEEYDRLIQHLHVSAMKDESSKVTKRRLYPERPDLMRQRGIARAVDHLKLTLKGDC</sequence>
<evidence type="ECO:0000313" key="3">
    <source>
        <dbReference type="WBParaSite" id="ACOC_0001328001-mRNA-1"/>
    </source>
</evidence>
<evidence type="ECO:0000313" key="1">
    <source>
        <dbReference type="EMBL" id="VDM64866.1"/>
    </source>
</evidence>
<accession>A0A0R3Q2I2</accession>
<dbReference type="Proteomes" id="UP000267027">
    <property type="component" value="Unassembled WGS sequence"/>
</dbReference>
<proteinExistence type="predicted"/>
<evidence type="ECO:0000313" key="2">
    <source>
        <dbReference type="Proteomes" id="UP000267027"/>
    </source>
</evidence>
<organism evidence="3">
    <name type="scientific">Angiostrongylus costaricensis</name>
    <name type="common">Nematode worm</name>
    <dbReference type="NCBI Taxonomy" id="334426"/>
    <lineage>
        <taxon>Eukaryota</taxon>
        <taxon>Metazoa</taxon>
        <taxon>Ecdysozoa</taxon>
        <taxon>Nematoda</taxon>
        <taxon>Chromadorea</taxon>
        <taxon>Rhabditida</taxon>
        <taxon>Rhabditina</taxon>
        <taxon>Rhabditomorpha</taxon>
        <taxon>Strongyloidea</taxon>
        <taxon>Metastrongylidae</taxon>
        <taxon>Angiostrongylus</taxon>
    </lineage>
</organism>
<protein>
    <submittedName>
        <fullName evidence="3">Craniofacial development protein 2-like</fullName>
    </submittedName>
</protein>
<dbReference type="EMBL" id="UYYA01005748">
    <property type="protein sequence ID" value="VDM64866.1"/>
    <property type="molecule type" value="Genomic_DNA"/>
</dbReference>
<reference evidence="3" key="1">
    <citation type="submission" date="2017-02" db="UniProtKB">
        <authorList>
            <consortium name="WormBaseParasite"/>
        </authorList>
    </citation>
    <scope>IDENTIFICATION</scope>
</reference>
<reference evidence="1 2" key="2">
    <citation type="submission" date="2018-11" db="EMBL/GenBank/DDBJ databases">
        <authorList>
            <consortium name="Pathogen Informatics"/>
        </authorList>
    </citation>
    <scope>NUCLEOTIDE SEQUENCE [LARGE SCALE GENOMIC DNA]</scope>
    <source>
        <strain evidence="1 2">Costa Rica</strain>
    </source>
</reference>